<evidence type="ECO:0000313" key="3">
    <source>
        <dbReference type="Proteomes" id="UP001151760"/>
    </source>
</evidence>
<gene>
    <name evidence="2" type="ORF">Tco_0804720</name>
</gene>
<feature type="compositionally biased region" description="Polar residues" evidence="1">
    <location>
        <begin position="632"/>
        <end position="645"/>
    </location>
</feature>
<feature type="region of interest" description="Disordered" evidence="1">
    <location>
        <begin position="568"/>
        <end position="645"/>
    </location>
</feature>
<name>A0ABQ5A9B5_9ASTR</name>
<dbReference type="PANTHER" id="PTHR11439">
    <property type="entry name" value="GAG-POL-RELATED RETROTRANSPOSON"/>
    <property type="match status" value="1"/>
</dbReference>
<protein>
    <submittedName>
        <fullName evidence="2">Uncharacterized mitochondrial protein-like protein</fullName>
    </submittedName>
</protein>
<evidence type="ECO:0000256" key="1">
    <source>
        <dbReference type="SAM" id="MobiDB-lite"/>
    </source>
</evidence>
<sequence>MAHSNVVIGIWGSAVKTLASYNWRNSRPNFHYNSGPTFIRTVNANSPQGRPKPAKAWVPLRQMTDPFIGTSEQTNNAGTSQTPKSNASKEKDEDVELIVVPSSVMIPGEIADSRTSSTNQLCKLEAIVQTTSGVSCFFSVYSKAAKKQSQKITALLFSLFSISGGNQKIAEALQVDSWVSSHAKKKLLQFIVPTGVVGGIKPRLVAQGYTGRRYWTMMRFFDPVGKIEAIDEEVYVSQPPGFVDPDHPNKISDFLGLQVKQNKGGIFISQDKYVAEILKKFELVNVKAAITPMETKVPLTKDEEAIDVDVHLYRSMIGSLMYLTAFRPDIMYAVCVCSRFQYLKVLHISMLSRGILQYHKGKPKLAYGILANYPSYLEAILFLDSEFWRSILTGNPLQLLQLTVDKYLGSKSIAGLWFQIVNTKINIDMKHNMHCEDTRIIIPASTSRFTEIVDFLRGSDLRYALTSNPTIYDSLVQQFWQTATPNTIADGTLEINATIDTIRQDKVFDVSLVFCNMILRFKRKTKHLYQAVSSDQKESFGEYEKGCSRRHQDLYAAMLLVASTNPNAGQEHDAVTQPQPSSSTPPVPSKSSPPVQSPPPISTPTPTPILETEPAPFEHTFEEPSPVHQHFSPPQEQALRTNKYG</sequence>
<comment type="caution">
    <text evidence="2">The sequence shown here is derived from an EMBL/GenBank/DDBJ whole genome shotgun (WGS) entry which is preliminary data.</text>
</comment>
<reference evidence="2" key="1">
    <citation type="journal article" date="2022" name="Int. J. Mol. Sci.">
        <title>Draft Genome of Tanacetum Coccineum: Genomic Comparison of Closely Related Tanacetum-Family Plants.</title>
        <authorList>
            <person name="Yamashiro T."/>
            <person name="Shiraishi A."/>
            <person name="Nakayama K."/>
            <person name="Satake H."/>
        </authorList>
    </citation>
    <scope>NUCLEOTIDE SEQUENCE</scope>
</reference>
<dbReference type="PANTHER" id="PTHR11439:SF483">
    <property type="entry name" value="PEPTIDE SYNTHASE GLIP-LIKE, PUTATIVE (AFU_ORTHOLOGUE AFUA_3G12920)-RELATED"/>
    <property type="match status" value="1"/>
</dbReference>
<dbReference type="EMBL" id="BQNB010011988">
    <property type="protein sequence ID" value="GJS97752.1"/>
    <property type="molecule type" value="Genomic_DNA"/>
</dbReference>
<organism evidence="2 3">
    <name type="scientific">Tanacetum coccineum</name>
    <dbReference type="NCBI Taxonomy" id="301880"/>
    <lineage>
        <taxon>Eukaryota</taxon>
        <taxon>Viridiplantae</taxon>
        <taxon>Streptophyta</taxon>
        <taxon>Embryophyta</taxon>
        <taxon>Tracheophyta</taxon>
        <taxon>Spermatophyta</taxon>
        <taxon>Magnoliopsida</taxon>
        <taxon>eudicotyledons</taxon>
        <taxon>Gunneridae</taxon>
        <taxon>Pentapetalae</taxon>
        <taxon>asterids</taxon>
        <taxon>campanulids</taxon>
        <taxon>Asterales</taxon>
        <taxon>Asteraceae</taxon>
        <taxon>Asteroideae</taxon>
        <taxon>Anthemideae</taxon>
        <taxon>Anthemidinae</taxon>
        <taxon>Tanacetum</taxon>
    </lineage>
</organism>
<feature type="compositionally biased region" description="Pro residues" evidence="1">
    <location>
        <begin position="595"/>
        <end position="607"/>
    </location>
</feature>
<feature type="compositionally biased region" description="Polar residues" evidence="1">
    <location>
        <begin position="70"/>
        <end position="86"/>
    </location>
</feature>
<dbReference type="Proteomes" id="UP001151760">
    <property type="component" value="Unassembled WGS sequence"/>
</dbReference>
<accession>A0ABQ5A9B5</accession>
<proteinExistence type="predicted"/>
<evidence type="ECO:0000313" key="2">
    <source>
        <dbReference type="EMBL" id="GJS97752.1"/>
    </source>
</evidence>
<feature type="region of interest" description="Disordered" evidence="1">
    <location>
        <begin position="68"/>
        <end position="92"/>
    </location>
</feature>
<keyword evidence="3" id="KW-1185">Reference proteome</keyword>
<reference evidence="2" key="2">
    <citation type="submission" date="2022-01" db="EMBL/GenBank/DDBJ databases">
        <authorList>
            <person name="Yamashiro T."/>
            <person name="Shiraishi A."/>
            <person name="Satake H."/>
            <person name="Nakayama K."/>
        </authorList>
    </citation>
    <scope>NUCLEOTIDE SEQUENCE</scope>
</reference>